<keyword evidence="2 4" id="KW-0238">DNA-binding</keyword>
<evidence type="ECO:0000259" key="6">
    <source>
        <dbReference type="PROSITE" id="PS50118"/>
    </source>
</evidence>
<reference evidence="7 8" key="1">
    <citation type="submission" date="2024-05" db="EMBL/GenBank/DDBJ databases">
        <authorList>
            <person name="Wallberg A."/>
        </authorList>
    </citation>
    <scope>NUCLEOTIDE SEQUENCE [LARGE SCALE GENOMIC DNA]</scope>
</reference>
<dbReference type="FunFam" id="1.10.30.10:FF:000007">
    <property type="entry name" value="Transcription factor SOX"/>
    <property type="match status" value="1"/>
</dbReference>
<dbReference type="Pfam" id="PF00505">
    <property type="entry name" value="HMG_box"/>
    <property type="match status" value="1"/>
</dbReference>
<evidence type="ECO:0000313" key="7">
    <source>
        <dbReference type="EMBL" id="CAL4122024.1"/>
    </source>
</evidence>
<evidence type="ECO:0000256" key="1">
    <source>
        <dbReference type="ARBA" id="ARBA00004123"/>
    </source>
</evidence>
<protein>
    <recommendedName>
        <fullName evidence="6">HMG box domain-containing protein</fullName>
    </recommendedName>
</protein>
<dbReference type="Proteomes" id="UP001497623">
    <property type="component" value="Unassembled WGS sequence"/>
</dbReference>
<feature type="region of interest" description="Disordered" evidence="5">
    <location>
        <begin position="124"/>
        <end position="167"/>
    </location>
</feature>
<dbReference type="PANTHER" id="PTHR10270:SF323">
    <property type="entry name" value="TRANSCRIPTION FACTOR SOX-14-RELATED"/>
    <property type="match status" value="1"/>
</dbReference>
<dbReference type="PANTHER" id="PTHR10270">
    <property type="entry name" value="SOX TRANSCRIPTION FACTOR"/>
    <property type="match status" value="1"/>
</dbReference>
<organism evidence="7 8">
    <name type="scientific">Meganyctiphanes norvegica</name>
    <name type="common">Northern krill</name>
    <name type="synonym">Thysanopoda norvegica</name>
    <dbReference type="NCBI Taxonomy" id="48144"/>
    <lineage>
        <taxon>Eukaryota</taxon>
        <taxon>Metazoa</taxon>
        <taxon>Ecdysozoa</taxon>
        <taxon>Arthropoda</taxon>
        <taxon>Crustacea</taxon>
        <taxon>Multicrustacea</taxon>
        <taxon>Malacostraca</taxon>
        <taxon>Eumalacostraca</taxon>
        <taxon>Eucarida</taxon>
        <taxon>Euphausiacea</taxon>
        <taxon>Euphausiidae</taxon>
        <taxon>Meganyctiphanes</taxon>
    </lineage>
</organism>
<feature type="compositionally biased region" description="Low complexity" evidence="5">
    <location>
        <begin position="134"/>
        <end position="148"/>
    </location>
</feature>
<dbReference type="GO" id="GO:0000978">
    <property type="term" value="F:RNA polymerase II cis-regulatory region sequence-specific DNA binding"/>
    <property type="evidence" value="ECO:0007669"/>
    <property type="project" value="TreeGrafter"/>
</dbReference>
<keyword evidence="8" id="KW-1185">Reference proteome</keyword>
<evidence type="ECO:0000313" key="8">
    <source>
        <dbReference type="Proteomes" id="UP001497623"/>
    </source>
</evidence>
<accession>A0AAV2RDV0</accession>
<feature type="region of interest" description="Disordered" evidence="5">
    <location>
        <begin position="230"/>
        <end position="266"/>
    </location>
</feature>
<name>A0AAV2RDV0_MEGNR</name>
<dbReference type="GO" id="GO:0001228">
    <property type="term" value="F:DNA-binding transcription activator activity, RNA polymerase II-specific"/>
    <property type="evidence" value="ECO:0007669"/>
    <property type="project" value="TreeGrafter"/>
</dbReference>
<dbReference type="GO" id="GO:0030182">
    <property type="term" value="P:neuron differentiation"/>
    <property type="evidence" value="ECO:0007669"/>
    <property type="project" value="TreeGrafter"/>
</dbReference>
<dbReference type="SMART" id="SM00398">
    <property type="entry name" value="HMG"/>
    <property type="match status" value="1"/>
</dbReference>
<feature type="DNA-binding region" description="HMG box" evidence="4">
    <location>
        <begin position="57"/>
        <end position="125"/>
    </location>
</feature>
<evidence type="ECO:0000256" key="3">
    <source>
        <dbReference type="ARBA" id="ARBA00023242"/>
    </source>
</evidence>
<keyword evidence="3 4" id="KW-0539">Nucleus</keyword>
<dbReference type="InterPro" id="IPR050140">
    <property type="entry name" value="SRY-related_HMG-box_TF-like"/>
</dbReference>
<dbReference type="GO" id="GO:0005634">
    <property type="term" value="C:nucleus"/>
    <property type="evidence" value="ECO:0007669"/>
    <property type="project" value="UniProtKB-SubCell"/>
</dbReference>
<comment type="subcellular location">
    <subcellularLocation>
        <location evidence="1">Nucleus</location>
    </subcellularLocation>
</comment>
<gene>
    <name evidence="7" type="ORF">MNOR_LOCUS22796</name>
</gene>
<dbReference type="GO" id="GO:0000122">
    <property type="term" value="P:negative regulation of transcription by RNA polymerase II"/>
    <property type="evidence" value="ECO:0007669"/>
    <property type="project" value="TreeGrafter"/>
</dbReference>
<proteinExistence type="predicted"/>
<dbReference type="GO" id="GO:0007420">
    <property type="term" value="P:brain development"/>
    <property type="evidence" value="ECO:0007669"/>
    <property type="project" value="TreeGrafter"/>
</dbReference>
<dbReference type="SUPFAM" id="SSF47095">
    <property type="entry name" value="HMG-box"/>
    <property type="match status" value="1"/>
</dbReference>
<evidence type="ECO:0000256" key="2">
    <source>
        <dbReference type="ARBA" id="ARBA00023125"/>
    </source>
</evidence>
<feature type="compositionally biased region" description="Low complexity" evidence="5">
    <location>
        <begin position="249"/>
        <end position="264"/>
    </location>
</feature>
<dbReference type="AlphaFoldDB" id="A0AAV2RDV0"/>
<feature type="region of interest" description="Disordered" evidence="5">
    <location>
        <begin position="301"/>
        <end position="321"/>
    </location>
</feature>
<evidence type="ECO:0000256" key="5">
    <source>
        <dbReference type="SAM" id="MobiDB-lite"/>
    </source>
</evidence>
<dbReference type="PROSITE" id="PS50118">
    <property type="entry name" value="HMG_BOX_2"/>
    <property type="match status" value="1"/>
</dbReference>
<sequence length="434" mass="48192">MEMLPKVNSLDKMASSAKVPALSAQGPRIFGSMIVGKNSSTPYSDATQTKKHKHNHVKRPMNAFMVWSQMERREIVKYMPDMHNAEISKQLGKRWKMLTDAQRQPYIQEAERLRILHLQEYPDYKYRPRKKTKSGSSTSSNSSSNSSSLKTVQKGRVTKSKARSSSSNFKNIKITADSNRTTHLTTGLSAINHNKLNLKLKIDKKFKDSIRNTMYVPIAQCTSPVKVPNALSEMPASPESASIYERRVSTSSSSSSSNDSSPSISPVPREPFLFGLYTIDNAQGGTYLRHKKFISSSIGANMESGDEKDRDYDDNSDDDSLLGYRRKCSVRDETLPILGVPSSLFTTTENSSIKLEPLEIKQETPDSPLSDFDSLSDLLSMPSDLSVEMGDVNSDLDFDQVSTSSGSHFEFSDVSDMLNDIGVSNDCWAGIGIC</sequence>
<evidence type="ECO:0000256" key="4">
    <source>
        <dbReference type="PROSITE-ProRule" id="PRU00267"/>
    </source>
</evidence>
<comment type="caution">
    <text evidence="7">The sequence shown here is derived from an EMBL/GenBank/DDBJ whole genome shotgun (WGS) entry which is preliminary data.</text>
</comment>
<feature type="domain" description="HMG box" evidence="6">
    <location>
        <begin position="57"/>
        <end position="125"/>
    </location>
</feature>
<dbReference type="Gene3D" id="1.10.30.10">
    <property type="entry name" value="High mobility group box domain"/>
    <property type="match status" value="1"/>
</dbReference>
<dbReference type="InterPro" id="IPR036910">
    <property type="entry name" value="HMG_box_dom_sf"/>
</dbReference>
<dbReference type="CDD" id="cd22029">
    <property type="entry name" value="HMG-box_SoxC"/>
    <property type="match status" value="1"/>
</dbReference>
<dbReference type="EMBL" id="CAXKWB010019515">
    <property type="protein sequence ID" value="CAL4122024.1"/>
    <property type="molecule type" value="Genomic_DNA"/>
</dbReference>
<dbReference type="InterPro" id="IPR009071">
    <property type="entry name" value="HMG_box_dom"/>
</dbReference>